<protein>
    <recommendedName>
        <fullName evidence="6">Deoxyribose-phosphate aldolase</fullName>
        <shortName evidence="6">DERA</shortName>
        <ecNumber evidence="6">4.1.2.4</ecNumber>
    </recommendedName>
    <alternativeName>
        <fullName evidence="6">2-deoxy-D-ribose 5-phosphate aldolase</fullName>
    </alternativeName>
    <alternativeName>
        <fullName evidence="6">Phosphodeoxyriboaldolase</fullName>
        <shortName evidence="6">Deoxyriboaldolase</shortName>
    </alternativeName>
</protein>
<evidence type="ECO:0000256" key="3">
    <source>
        <dbReference type="ARBA" id="ARBA00023239"/>
    </source>
</evidence>
<comment type="catalytic activity">
    <reaction evidence="5 6">
        <text>2-deoxy-D-ribose 5-phosphate = D-glyceraldehyde 3-phosphate + acetaldehyde</text>
        <dbReference type="Rhea" id="RHEA:12821"/>
        <dbReference type="ChEBI" id="CHEBI:15343"/>
        <dbReference type="ChEBI" id="CHEBI:59776"/>
        <dbReference type="ChEBI" id="CHEBI:62877"/>
        <dbReference type="EC" id="4.1.2.4"/>
    </reaction>
</comment>
<evidence type="ECO:0000256" key="1">
    <source>
        <dbReference type="ARBA" id="ARBA00010936"/>
    </source>
</evidence>
<dbReference type="NCBIfam" id="TIGR00126">
    <property type="entry name" value="deoC"/>
    <property type="match status" value="1"/>
</dbReference>
<dbReference type="Pfam" id="PF01791">
    <property type="entry name" value="DeoC"/>
    <property type="match status" value="1"/>
</dbReference>
<dbReference type="InterPro" id="IPR011343">
    <property type="entry name" value="DeoC"/>
</dbReference>
<dbReference type="InterPro" id="IPR002915">
    <property type="entry name" value="DeoC/FbaB/LacD_aldolase"/>
</dbReference>
<sequence>MNLASYLDLANHHADATPQQIEELCQNVLKYKFNAAFVNPLYVPLATRHVPRAKVGTVISFPLGQDILDIKLAAAKLAATQGADELDISANVALFKTGSWSSAQTEMTQLVTTAKAINPHIIVKFIIETGYLTPKEIKTASLAVLNSGADFVKTCSGMGPRGATLEDVKLIRDAVGRNIKLKVAGGIGTYTQALAFIQAGTDRIGTSRAIEIVTSPV</sequence>
<name>A0A1G1VQC0_9BACT</name>
<evidence type="ECO:0000256" key="6">
    <source>
        <dbReference type="HAMAP-Rule" id="MF_00114"/>
    </source>
</evidence>
<feature type="active site" description="Schiff-base intermediate with acetaldehyde" evidence="6">
    <location>
        <position position="153"/>
    </location>
</feature>
<comment type="function">
    <text evidence="6">Catalyzes a reversible aldol reaction between acetaldehyde and D-glyceraldehyde 3-phosphate to generate 2-deoxy-D-ribose 5-phosphate.</text>
</comment>
<dbReference type="GO" id="GO:0009264">
    <property type="term" value="P:deoxyribonucleotide catabolic process"/>
    <property type="evidence" value="ECO:0007669"/>
    <property type="project" value="UniProtKB-UniRule"/>
</dbReference>
<dbReference type="PANTHER" id="PTHR10889:SF1">
    <property type="entry name" value="DEOXYRIBOSE-PHOSPHATE ALDOLASE"/>
    <property type="match status" value="1"/>
</dbReference>
<dbReference type="GO" id="GO:0005737">
    <property type="term" value="C:cytoplasm"/>
    <property type="evidence" value="ECO:0007669"/>
    <property type="project" value="UniProtKB-SubCell"/>
</dbReference>
<dbReference type="PIRSF" id="PIRSF001357">
    <property type="entry name" value="DeoC"/>
    <property type="match status" value="1"/>
</dbReference>
<dbReference type="UniPathway" id="UPA00002">
    <property type="reaction ID" value="UER00468"/>
</dbReference>
<evidence type="ECO:0000313" key="7">
    <source>
        <dbReference type="EMBL" id="OGY17573.1"/>
    </source>
</evidence>
<comment type="pathway">
    <text evidence="6">Carbohydrate degradation; 2-deoxy-D-ribose 1-phosphate degradation; D-glyceraldehyde 3-phosphate and acetaldehyde from 2-deoxy-alpha-D-ribose 1-phosphate: step 2/2.</text>
</comment>
<keyword evidence="2 6" id="KW-0963">Cytoplasm</keyword>
<dbReference type="HAMAP" id="MF_00114">
    <property type="entry name" value="DeoC_type1"/>
    <property type="match status" value="1"/>
</dbReference>
<accession>A0A1G1VQC0</accession>
<keyword evidence="4 6" id="KW-0704">Schiff base</keyword>
<reference evidence="7 8" key="1">
    <citation type="journal article" date="2016" name="Nat. Commun.">
        <title>Thousands of microbial genomes shed light on interconnected biogeochemical processes in an aquifer system.</title>
        <authorList>
            <person name="Anantharaman K."/>
            <person name="Brown C.T."/>
            <person name="Hug L.A."/>
            <person name="Sharon I."/>
            <person name="Castelle C.J."/>
            <person name="Probst A.J."/>
            <person name="Thomas B.C."/>
            <person name="Singh A."/>
            <person name="Wilkins M.J."/>
            <person name="Karaoz U."/>
            <person name="Brodie E.L."/>
            <person name="Williams K.H."/>
            <person name="Hubbard S.S."/>
            <person name="Banfield J.F."/>
        </authorList>
    </citation>
    <scope>NUCLEOTIDE SEQUENCE [LARGE SCALE GENOMIC DNA]</scope>
</reference>
<dbReference type="PANTHER" id="PTHR10889">
    <property type="entry name" value="DEOXYRIBOSE-PHOSPHATE ALDOLASE"/>
    <property type="match status" value="1"/>
</dbReference>
<dbReference type="GO" id="GO:0004139">
    <property type="term" value="F:deoxyribose-phosphate aldolase activity"/>
    <property type="evidence" value="ECO:0007669"/>
    <property type="project" value="UniProtKB-UniRule"/>
</dbReference>
<dbReference type="InterPro" id="IPR013785">
    <property type="entry name" value="Aldolase_TIM"/>
</dbReference>
<evidence type="ECO:0000256" key="5">
    <source>
        <dbReference type="ARBA" id="ARBA00048791"/>
    </source>
</evidence>
<gene>
    <name evidence="6" type="primary">deoC</name>
    <name evidence="7" type="ORF">A2784_05225</name>
</gene>
<proteinExistence type="inferred from homology"/>
<evidence type="ECO:0000256" key="4">
    <source>
        <dbReference type="ARBA" id="ARBA00023270"/>
    </source>
</evidence>
<dbReference type="Proteomes" id="UP000177324">
    <property type="component" value="Unassembled WGS sequence"/>
</dbReference>
<dbReference type="STRING" id="1797589.A2784_05225"/>
<dbReference type="InterPro" id="IPR028581">
    <property type="entry name" value="DeoC_typeI"/>
</dbReference>
<evidence type="ECO:0000313" key="8">
    <source>
        <dbReference type="Proteomes" id="UP000177324"/>
    </source>
</evidence>
<comment type="similarity">
    <text evidence="1 6">Belongs to the DeoC/FbaB aldolase family. DeoC type 1 subfamily.</text>
</comment>
<keyword evidence="3 6" id="KW-0456">Lyase</keyword>
<dbReference type="GO" id="GO:0006018">
    <property type="term" value="P:2-deoxyribose 1-phosphate catabolic process"/>
    <property type="evidence" value="ECO:0007669"/>
    <property type="project" value="UniProtKB-UniRule"/>
</dbReference>
<dbReference type="EMBL" id="MHCH01000019">
    <property type="protein sequence ID" value="OGY17573.1"/>
    <property type="molecule type" value="Genomic_DNA"/>
</dbReference>
<dbReference type="Gene3D" id="3.20.20.70">
    <property type="entry name" value="Aldolase class I"/>
    <property type="match status" value="1"/>
</dbReference>
<feature type="active site" description="Proton donor/acceptor" evidence="6">
    <location>
        <position position="182"/>
    </location>
</feature>
<feature type="active site" description="Proton donor/acceptor" evidence="6">
    <location>
        <position position="87"/>
    </location>
</feature>
<organism evidence="7 8">
    <name type="scientific">Candidatus Chisholmbacteria bacterium RIFCSPHIGHO2_01_FULL_48_12</name>
    <dbReference type="NCBI Taxonomy" id="1797589"/>
    <lineage>
        <taxon>Bacteria</taxon>
        <taxon>Candidatus Chisholmiibacteriota</taxon>
    </lineage>
</organism>
<dbReference type="CDD" id="cd00959">
    <property type="entry name" value="DeoC"/>
    <property type="match status" value="1"/>
</dbReference>
<comment type="caution">
    <text evidence="7">The sequence shown here is derived from an EMBL/GenBank/DDBJ whole genome shotgun (WGS) entry which is preliminary data.</text>
</comment>
<comment type="subcellular location">
    <subcellularLocation>
        <location evidence="6">Cytoplasm</location>
    </subcellularLocation>
</comment>
<dbReference type="SMART" id="SM01133">
    <property type="entry name" value="DeoC"/>
    <property type="match status" value="1"/>
</dbReference>
<dbReference type="SUPFAM" id="SSF51569">
    <property type="entry name" value="Aldolase"/>
    <property type="match status" value="1"/>
</dbReference>
<evidence type="ECO:0000256" key="2">
    <source>
        <dbReference type="ARBA" id="ARBA00022490"/>
    </source>
</evidence>
<dbReference type="GO" id="GO:0016052">
    <property type="term" value="P:carbohydrate catabolic process"/>
    <property type="evidence" value="ECO:0007669"/>
    <property type="project" value="TreeGrafter"/>
</dbReference>
<dbReference type="EC" id="4.1.2.4" evidence="6"/>
<dbReference type="AlphaFoldDB" id="A0A1G1VQC0"/>